<dbReference type="GeneTree" id="ENSGT01030000235460"/>
<dbReference type="Gene3D" id="2.40.50.40">
    <property type="match status" value="1"/>
</dbReference>
<evidence type="ECO:0000259" key="4">
    <source>
        <dbReference type="Pfam" id="PF00048"/>
    </source>
</evidence>
<keyword evidence="1" id="KW-0202">Cytokine</keyword>
<proteinExistence type="predicted"/>
<evidence type="ECO:0000313" key="6">
    <source>
        <dbReference type="Proteomes" id="UP000694558"/>
    </source>
</evidence>
<dbReference type="Ensembl" id="ENSSMAT00000019582.2">
    <property type="protein sequence ID" value="ENSSMAP00000019341.2"/>
    <property type="gene ID" value="ENSSMAG00000011846.2"/>
</dbReference>
<sequence length="214" mass="23070">MVSGGVLMKCALVAVVLVAVVESGPTAQKLASCCTEVNKLEITEPILDYMIQKSNPPCVKAVIFQTESGLYCSYHRALWVGRKIKELSSLVSVQPSSPLVFYLISHRKAQSTFWPKVSLLSIITSTTSPPPPSTTSPPPPSTSSPPPPPPPPLLLLHLLLLPPSLHLPSSSLHLLPSSSLHPLPSSVLCSSLRQRVEPIEGEGSRLCVEVKERY</sequence>
<dbReference type="InterPro" id="IPR001811">
    <property type="entry name" value="Chemokine_IL8-like_dom"/>
</dbReference>
<accession>A0A8D3AJT4</accession>
<dbReference type="Pfam" id="PF00048">
    <property type="entry name" value="IL8"/>
    <property type="match status" value="1"/>
</dbReference>
<feature type="compositionally biased region" description="Pro residues" evidence="2">
    <location>
        <begin position="128"/>
        <end position="148"/>
    </location>
</feature>
<feature type="signal peptide" evidence="3">
    <location>
        <begin position="1"/>
        <end position="23"/>
    </location>
</feature>
<dbReference type="AlphaFoldDB" id="A0A8D3AJT4"/>
<feature type="domain" description="Chemokine interleukin-8-like" evidence="4">
    <location>
        <begin position="32"/>
        <end position="87"/>
    </location>
</feature>
<evidence type="ECO:0000256" key="3">
    <source>
        <dbReference type="SAM" id="SignalP"/>
    </source>
</evidence>
<evidence type="ECO:0000256" key="1">
    <source>
        <dbReference type="ARBA" id="ARBA00022514"/>
    </source>
</evidence>
<feature type="chain" id="PRO_5034617241" description="Chemokine interleukin-8-like domain-containing protein" evidence="3">
    <location>
        <begin position="24"/>
        <end position="214"/>
    </location>
</feature>
<dbReference type="SUPFAM" id="SSF54117">
    <property type="entry name" value="Interleukin 8-like chemokines"/>
    <property type="match status" value="1"/>
</dbReference>
<keyword evidence="3" id="KW-0732">Signal</keyword>
<name>A0A8D3AJT4_SCOMX</name>
<dbReference type="InterPro" id="IPR036048">
    <property type="entry name" value="Interleukin_8-like_sf"/>
</dbReference>
<reference evidence="5" key="2">
    <citation type="submission" date="2025-08" db="UniProtKB">
        <authorList>
            <consortium name="Ensembl"/>
        </authorList>
    </citation>
    <scope>IDENTIFICATION</scope>
</reference>
<evidence type="ECO:0000256" key="2">
    <source>
        <dbReference type="SAM" id="MobiDB-lite"/>
    </source>
</evidence>
<dbReference type="GO" id="GO:0006955">
    <property type="term" value="P:immune response"/>
    <property type="evidence" value="ECO:0007669"/>
    <property type="project" value="InterPro"/>
</dbReference>
<dbReference type="Proteomes" id="UP000694558">
    <property type="component" value="Chromosome 21"/>
</dbReference>
<dbReference type="GO" id="GO:0005615">
    <property type="term" value="C:extracellular space"/>
    <property type="evidence" value="ECO:0007669"/>
    <property type="project" value="UniProtKB-KW"/>
</dbReference>
<protein>
    <recommendedName>
        <fullName evidence="4">Chemokine interleukin-8-like domain-containing protein</fullName>
    </recommendedName>
</protein>
<organism evidence="5 6">
    <name type="scientific">Scophthalmus maximus</name>
    <name type="common">Turbot</name>
    <name type="synonym">Psetta maxima</name>
    <dbReference type="NCBI Taxonomy" id="52904"/>
    <lineage>
        <taxon>Eukaryota</taxon>
        <taxon>Metazoa</taxon>
        <taxon>Chordata</taxon>
        <taxon>Craniata</taxon>
        <taxon>Vertebrata</taxon>
        <taxon>Euteleostomi</taxon>
        <taxon>Actinopterygii</taxon>
        <taxon>Neopterygii</taxon>
        <taxon>Teleostei</taxon>
        <taxon>Neoteleostei</taxon>
        <taxon>Acanthomorphata</taxon>
        <taxon>Carangaria</taxon>
        <taxon>Pleuronectiformes</taxon>
        <taxon>Pleuronectoidei</taxon>
        <taxon>Scophthalmidae</taxon>
        <taxon>Scophthalmus</taxon>
    </lineage>
</organism>
<feature type="region of interest" description="Disordered" evidence="2">
    <location>
        <begin position="125"/>
        <end position="148"/>
    </location>
</feature>
<dbReference type="GO" id="GO:0008009">
    <property type="term" value="F:chemokine activity"/>
    <property type="evidence" value="ECO:0007669"/>
    <property type="project" value="InterPro"/>
</dbReference>
<evidence type="ECO:0000313" key="5">
    <source>
        <dbReference type="Ensembl" id="ENSSMAP00000019341.2"/>
    </source>
</evidence>
<reference evidence="5" key="1">
    <citation type="submission" date="2023-05" db="EMBL/GenBank/DDBJ databases">
        <title>High-quality long-read genome of Scophthalmus maximus.</title>
        <authorList>
            <person name="Lien S."/>
            <person name="Martinez P."/>
        </authorList>
    </citation>
    <scope>NUCLEOTIDE SEQUENCE [LARGE SCALE GENOMIC DNA]</scope>
</reference>